<name>A0ABQ0LX13_MYCCL</name>
<evidence type="ECO:0000313" key="2">
    <source>
        <dbReference type="Proteomes" id="UP000815677"/>
    </source>
</evidence>
<accession>A0ABQ0LX13</accession>
<evidence type="ECO:0000313" key="1">
    <source>
        <dbReference type="EMBL" id="GAT55615.1"/>
    </source>
</evidence>
<sequence>MGPLTQKARLLPSLSLLRHGIPFVIFGEDALCIAHLVPTVLFDQHILVLDSKLQEAAAAICAEGPYSLSVTDAVDTWKESPWVQGGGRHAFKLNEDTLLLVPSNQADAEDALERIFLHKQSIFHFDTEENSSTILNPSPPGPEFRDIRFPSLPAFLDSAVATNTEPPLPVFHSQLGRTLEVWISYLLLHAVPGRGHHRVRGRGGSANLNVPELKPAALDAVSQLKDETQPTMIRQMLGMKSLPFEQRVLEWRDLKAERAQAGIPYKPSEHMPVVPLSIFAKPDAARPVPALPDPRLTPMVRRRADGAGGTLEVYWRSLPRYAAIAKTLLPSYTDAHRRLSPRRSPGVSMHQLITLNTTVSLHQREPNRARLRGLKALNLVLEPPDQQPIALLS</sequence>
<dbReference type="Proteomes" id="UP000815677">
    <property type="component" value="Unassembled WGS sequence"/>
</dbReference>
<dbReference type="EMBL" id="DF849045">
    <property type="protein sequence ID" value="GAT55615.1"/>
    <property type="molecule type" value="Genomic_DNA"/>
</dbReference>
<proteinExistence type="predicted"/>
<gene>
    <name evidence="1" type="ORF">MCHLO_12360</name>
</gene>
<reference evidence="1" key="1">
    <citation type="submission" date="2014-09" db="EMBL/GenBank/DDBJ databases">
        <title>Genome sequence of the luminous mushroom Mycena chlorophos for searching fungal bioluminescence genes.</title>
        <authorList>
            <person name="Tanaka Y."/>
            <person name="Kasuga D."/>
            <person name="Oba Y."/>
            <person name="Hase S."/>
            <person name="Sato K."/>
            <person name="Oba Y."/>
            <person name="Sakakibara Y."/>
        </authorList>
    </citation>
    <scope>NUCLEOTIDE SEQUENCE</scope>
</reference>
<protein>
    <submittedName>
        <fullName evidence="1">Uncharacterized protein</fullName>
    </submittedName>
</protein>
<organism evidence="1 2">
    <name type="scientific">Mycena chlorophos</name>
    <name type="common">Agaric fungus</name>
    <name type="synonym">Agaricus chlorophos</name>
    <dbReference type="NCBI Taxonomy" id="658473"/>
    <lineage>
        <taxon>Eukaryota</taxon>
        <taxon>Fungi</taxon>
        <taxon>Dikarya</taxon>
        <taxon>Basidiomycota</taxon>
        <taxon>Agaricomycotina</taxon>
        <taxon>Agaricomycetes</taxon>
        <taxon>Agaricomycetidae</taxon>
        <taxon>Agaricales</taxon>
        <taxon>Marasmiineae</taxon>
        <taxon>Mycenaceae</taxon>
        <taxon>Mycena</taxon>
    </lineage>
</organism>
<keyword evidence="2" id="KW-1185">Reference proteome</keyword>